<evidence type="ECO:0000313" key="4">
    <source>
        <dbReference type="Proteomes" id="UP000244924"/>
    </source>
</evidence>
<dbReference type="Pfam" id="PF18932">
    <property type="entry name" value="DUF5681"/>
    <property type="match status" value="1"/>
</dbReference>
<dbReference type="AlphaFoldDB" id="A0A2R8BLN1"/>
<protein>
    <recommendedName>
        <fullName evidence="2">DUF5681 domain-containing protein</fullName>
    </recommendedName>
</protein>
<proteinExistence type="predicted"/>
<keyword evidence="4" id="KW-1185">Reference proteome</keyword>
<gene>
    <name evidence="3" type="ORF">DEA8626_03336</name>
</gene>
<organism evidence="3 4">
    <name type="scientific">Albidovulum aquaemixtae</name>
    <dbReference type="NCBI Taxonomy" id="1542388"/>
    <lineage>
        <taxon>Bacteria</taxon>
        <taxon>Pseudomonadati</taxon>
        <taxon>Pseudomonadota</taxon>
        <taxon>Alphaproteobacteria</taxon>
        <taxon>Rhodobacterales</taxon>
        <taxon>Paracoccaceae</taxon>
        <taxon>Albidovulum</taxon>
    </lineage>
</organism>
<dbReference type="OrthoDB" id="2086138at2"/>
<dbReference type="InterPro" id="IPR043736">
    <property type="entry name" value="DUF5681"/>
</dbReference>
<feature type="compositionally biased region" description="Basic residues" evidence="1">
    <location>
        <begin position="28"/>
        <end position="38"/>
    </location>
</feature>
<name>A0A2R8BLN1_9RHOB</name>
<evidence type="ECO:0000256" key="1">
    <source>
        <dbReference type="SAM" id="MobiDB-lite"/>
    </source>
</evidence>
<reference evidence="3 4" key="1">
    <citation type="submission" date="2018-03" db="EMBL/GenBank/DDBJ databases">
        <authorList>
            <person name="Keele B.F."/>
        </authorList>
    </citation>
    <scope>NUCLEOTIDE SEQUENCE [LARGE SCALE GENOMIC DNA]</scope>
    <source>
        <strain evidence="3 4">CECT 8626</strain>
    </source>
</reference>
<evidence type="ECO:0000259" key="2">
    <source>
        <dbReference type="Pfam" id="PF18932"/>
    </source>
</evidence>
<dbReference type="Proteomes" id="UP000244924">
    <property type="component" value="Unassembled WGS sequence"/>
</dbReference>
<evidence type="ECO:0000313" key="3">
    <source>
        <dbReference type="EMBL" id="SPH24286.1"/>
    </source>
</evidence>
<sequence>MRPGYDVGYGKPPEGARFKPGQPGNPRGRPKGAKNRRPALHEERMKAIILDEAYRTITVRDGDRNVTVPMARAVIRSLAVNAAKGQHRAQRLFAELLLSTENANRAVHDDWLETAISYKVEWEVELERRTRLGITDLPEPLPHPDHGLIDMAMGTARIVGPSTKEEKAKGDRFVARRADFREEVNELTKMLKAETKPNMRRILSDDIAHAEKIIGIIDGALSGKPVRG</sequence>
<dbReference type="RefSeq" id="WP_108854310.1">
    <property type="nucleotide sequence ID" value="NZ_OMOQ01000003.1"/>
</dbReference>
<feature type="region of interest" description="Disordered" evidence="1">
    <location>
        <begin position="1"/>
        <end position="39"/>
    </location>
</feature>
<feature type="domain" description="DUF5681" evidence="2">
    <location>
        <begin position="16"/>
        <end position="98"/>
    </location>
</feature>
<accession>A0A2R8BLN1</accession>
<dbReference type="EMBL" id="OMOQ01000003">
    <property type="protein sequence ID" value="SPH24286.1"/>
    <property type="molecule type" value="Genomic_DNA"/>
</dbReference>